<feature type="compositionally biased region" description="Polar residues" evidence="1">
    <location>
        <begin position="45"/>
        <end position="58"/>
    </location>
</feature>
<dbReference type="EMBL" id="JAZHYN010000004">
    <property type="protein sequence ID" value="MEF3365377.1"/>
    <property type="molecule type" value="Genomic_DNA"/>
</dbReference>
<sequence length="69" mass="7135">MRYVLAAIFVCSASLPAAATPPISLHPVSASKADPIAQIAKRNRQTSTQRSGRNSSGSGIHPLVGSGDY</sequence>
<keyword evidence="4" id="KW-1185">Reference proteome</keyword>
<protein>
    <submittedName>
        <fullName evidence="3">Uncharacterized protein</fullName>
    </submittedName>
</protein>
<dbReference type="RefSeq" id="WP_332080283.1">
    <property type="nucleotide sequence ID" value="NZ_JAZHYN010000004.1"/>
</dbReference>
<feature type="signal peptide" evidence="2">
    <location>
        <begin position="1"/>
        <end position="19"/>
    </location>
</feature>
<organism evidence="3 4">
    <name type="scientific">Methylocystis borbori</name>
    <dbReference type="NCBI Taxonomy" id="3118750"/>
    <lineage>
        <taxon>Bacteria</taxon>
        <taxon>Pseudomonadati</taxon>
        <taxon>Pseudomonadota</taxon>
        <taxon>Alphaproteobacteria</taxon>
        <taxon>Hyphomicrobiales</taxon>
        <taxon>Methylocystaceae</taxon>
        <taxon>Methylocystis</taxon>
    </lineage>
</organism>
<evidence type="ECO:0000256" key="1">
    <source>
        <dbReference type="SAM" id="MobiDB-lite"/>
    </source>
</evidence>
<evidence type="ECO:0000313" key="3">
    <source>
        <dbReference type="EMBL" id="MEF3365377.1"/>
    </source>
</evidence>
<evidence type="ECO:0000256" key="2">
    <source>
        <dbReference type="SAM" id="SignalP"/>
    </source>
</evidence>
<accession>A0ABU7XEB0</accession>
<feature type="region of interest" description="Disordered" evidence="1">
    <location>
        <begin position="41"/>
        <end position="69"/>
    </location>
</feature>
<evidence type="ECO:0000313" key="4">
    <source>
        <dbReference type="Proteomes" id="UP001350748"/>
    </source>
</evidence>
<keyword evidence="2" id="KW-0732">Signal</keyword>
<proteinExistence type="predicted"/>
<dbReference type="Proteomes" id="UP001350748">
    <property type="component" value="Unassembled WGS sequence"/>
</dbReference>
<reference evidence="3 4" key="1">
    <citation type="submission" date="2024-02" db="EMBL/GenBank/DDBJ databases">
        <authorList>
            <person name="Grouzdev D."/>
        </authorList>
    </citation>
    <scope>NUCLEOTIDE SEQUENCE [LARGE SCALE GENOMIC DNA]</scope>
    <source>
        <strain evidence="3 4">9N</strain>
    </source>
</reference>
<name>A0ABU7XEB0_9HYPH</name>
<gene>
    <name evidence="3" type="ORF">V3H18_02395</name>
</gene>
<feature type="chain" id="PRO_5046669622" evidence="2">
    <location>
        <begin position="20"/>
        <end position="69"/>
    </location>
</feature>
<comment type="caution">
    <text evidence="3">The sequence shown here is derived from an EMBL/GenBank/DDBJ whole genome shotgun (WGS) entry which is preliminary data.</text>
</comment>